<accession>A0A1I5UK60</accession>
<evidence type="ECO:0000313" key="3">
    <source>
        <dbReference type="Proteomes" id="UP000198784"/>
    </source>
</evidence>
<dbReference type="AlphaFoldDB" id="A0A1I5UK60"/>
<evidence type="ECO:0000259" key="1">
    <source>
        <dbReference type="Pfam" id="PF21157"/>
    </source>
</evidence>
<dbReference type="SUPFAM" id="SSF109635">
    <property type="entry name" value="DnaK suppressor protein DksA, alpha-hairpin domain"/>
    <property type="match status" value="1"/>
</dbReference>
<organism evidence="2 3">
    <name type="scientific">Pseudomonas borbori</name>
    <dbReference type="NCBI Taxonomy" id="289003"/>
    <lineage>
        <taxon>Bacteria</taxon>
        <taxon>Pseudomonadati</taxon>
        <taxon>Pseudomonadota</taxon>
        <taxon>Gammaproteobacteria</taxon>
        <taxon>Pseudomonadales</taxon>
        <taxon>Pseudomonadaceae</taxon>
        <taxon>Pseudomonas</taxon>
    </lineage>
</organism>
<proteinExistence type="predicted"/>
<name>A0A1I5UK60_9PSED</name>
<dbReference type="Proteomes" id="UP000198784">
    <property type="component" value="Unassembled WGS sequence"/>
</dbReference>
<dbReference type="InterPro" id="IPR048489">
    <property type="entry name" value="DksA_N"/>
</dbReference>
<dbReference type="Pfam" id="PF21157">
    <property type="entry name" value="DksA_N"/>
    <property type="match status" value="1"/>
</dbReference>
<evidence type="ECO:0000313" key="2">
    <source>
        <dbReference type="EMBL" id="SFP95006.1"/>
    </source>
</evidence>
<dbReference type="InterPro" id="IPR037187">
    <property type="entry name" value="DnaK_N"/>
</dbReference>
<feature type="domain" description="DnaK suppressor protein DksA N-terminal" evidence="1">
    <location>
        <begin position="19"/>
        <end position="78"/>
    </location>
</feature>
<dbReference type="Gene3D" id="1.20.120.910">
    <property type="entry name" value="DksA, coiled-coil domain"/>
    <property type="match status" value="1"/>
</dbReference>
<feature type="non-terminal residue" evidence="2">
    <location>
        <position position="79"/>
    </location>
</feature>
<gene>
    <name evidence="2" type="ORF">SAMN05216190_12577</name>
</gene>
<dbReference type="EMBL" id="FOWX01000025">
    <property type="protein sequence ID" value="SFP95006.1"/>
    <property type="molecule type" value="Genomic_DNA"/>
</dbReference>
<reference evidence="3" key="1">
    <citation type="submission" date="2016-10" db="EMBL/GenBank/DDBJ databases">
        <authorList>
            <person name="Varghese N."/>
            <person name="Submissions S."/>
        </authorList>
    </citation>
    <scope>NUCLEOTIDE SEQUENCE [LARGE SCALE GENOMIC DNA]</scope>
    <source>
        <strain evidence="3">DSM 17834</strain>
    </source>
</reference>
<sequence>MTRDELLLAPESDYMNEAQLVFFKALLLAQLEECNERVEGGKAHLAELERPIDVADVASIEEERMTLLHLIDRDRRMLP</sequence>
<dbReference type="STRING" id="289003.SAMN05216190_12577"/>
<keyword evidence="3" id="KW-1185">Reference proteome</keyword>
<protein>
    <submittedName>
        <fullName evidence="2">DnaK suppressor protein</fullName>
    </submittedName>
</protein>